<keyword evidence="2" id="KW-1185">Reference proteome</keyword>
<accession>A0A7Z0EBU8</accession>
<name>A0A7Z0EBU8_9MICO</name>
<sequence>MTELQELVVPRKRNVKDLTASINALDSWASVSATFFTERFGAFNVAGTAHLSASIGSFTLAGRALEQNLKPDKTLQTLTITQVAGETPTEISVESIDEPAGDLSAVTALAHGDLVRARLHDSAYGDFTLTGVAVWSKVGTMILVGEWILSQEAAPAPRLRHLEIVAPAGAHGHLVPARITTVADDLEL</sequence>
<dbReference type="RefSeq" id="WP_179577611.1">
    <property type="nucleotide sequence ID" value="NZ_JACCFM010000001.1"/>
</dbReference>
<organism evidence="1 2">
    <name type="scientific">Glaciibacter psychrotolerans</name>
    <dbReference type="NCBI Taxonomy" id="670054"/>
    <lineage>
        <taxon>Bacteria</taxon>
        <taxon>Bacillati</taxon>
        <taxon>Actinomycetota</taxon>
        <taxon>Actinomycetes</taxon>
        <taxon>Micrococcales</taxon>
        <taxon>Microbacteriaceae</taxon>
        <taxon>Glaciibacter</taxon>
    </lineage>
</organism>
<reference evidence="1 2" key="1">
    <citation type="submission" date="2020-07" db="EMBL/GenBank/DDBJ databases">
        <title>Sequencing the genomes of 1000 actinobacteria strains.</title>
        <authorList>
            <person name="Klenk H.-P."/>
        </authorList>
    </citation>
    <scope>NUCLEOTIDE SEQUENCE [LARGE SCALE GENOMIC DNA]</scope>
    <source>
        <strain evidence="1 2">LI1</strain>
    </source>
</reference>
<evidence type="ECO:0000313" key="2">
    <source>
        <dbReference type="Proteomes" id="UP000537260"/>
    </source>
</evidence>
<gene>
    <name evidence="1" type="ORF">HNR05_000535</name>
</gene>
<proteinExistence type="predicted"/>
<dbReference type="EMBL" id="JACCFM010000001">
    <property type="protein sequence ID" value="NYJ18744.1"/>
    <property type="molecule type" value="Genomic_DNA"/>
</dbReference>
<comment type="caution">
    <text evidence="1">The sequence shown here is derived from an EMBL/GenBank/DDBJ whole genome shotgun (WGS) entry which is preliminary data.</text>
</comment>
<dbReference type="Proteomes" id="UP000537260">
    <property type="component" value="Unassembled WGS sequence"/>
</dbReference>
<protein>
    <submittedName>
        <fullName evidence="1">Uncharacterized protein</fullName>
    </submittedName>
</protein>
<evidence type="ECO:0000313" key="1">
    <source>
        <dbReference type="EMBL" id="NYJ18744.1"/>
    </source>
</evidence>
<dbReference type="AlphaFoldDB" id="A0A7Z0EBU8"/>